<dbReference type="RefSeq" id="WP_090932110.1">
    <property type="nucleotide sequence ID" value="NZ_FOTS01000002.1"/>
</dbReference>
<proteinExistence type="inferred from homology"/>
<dbReference type="Proteomes" id="UP000199520">
    <property type="component" value="Unassembled WGS sequence"/>
</dbReference>
<dbReference type="GO" id="GO:0019450">
    <property type="term" value="P:L-cysteine catabolic process to pyruvate"/>
    <property type="evidence" value="ECO:0007669"/>
    <property type="project" value="TreeGrafter"/>
</dbReference>
<keyword evidence="4" id="KW-1185">Reference proteome</keyword>
<evidence type="ECO:0000313" key="4">
    <source>
        <dbReference type="Proteomes" id="UP000199520"/>
    </source>
</evidence>
<reference evidence="4" key="1">
    <citation type="submission" date="2016-10" db="EMBL/GenBank/DDBJ databases">
        <authorList>
            <person name="Varghese N."/>
            <person name="Submissions S."/>
        </authorList>
    </citation>
    <scope>NUCLEOTIDE SEQUENCE [LARGE SCALE GENOMIC DNA]</scope>
    <source>
        <strain evidence="4">DSM 13327</strain>
    </source>
</reference>
<accession>A0A1I4H019</accession>
<dbReference type="Pfam" id="PF03313">
    <property type="entry name" value="SDH_alpha"/>
    <property type="match status" value="1"/>
</dbReference>
<dbReference type="PANTHER" id="PTHR30501:SF2">
    <property type="entry name" value="UPF0597 PROTEIN YHAM"/>
    <property type="match status" value="1"/>
</dbReference>
<dbReference type="InterPro" id="IPR005130">
    <property type="entry name" value="Ser_deHydtase-like_asu"/>
</dbReference>
<dbReference type="PANTHER" id="PTHR30501">
    <property type="entry name" value="UPF0597 PROTEIN YHAM"/>
    <property type="match status" value="1"/>
</dbReference>
<dbReference type="HAMAP" id="MF_01845">
    <property type="entry name" value="UPF0597"/>
    <property type="match status" value="1"/>
</dbReference>
<dbReference type="InterPro" id="IPR021144">
    <property type="entry name" value="UPF0597"/>
</dbReference>
<gene>
    <name evidence="3" type="ORF">SAMN04490355_100224</name>
</gene>
<dbReference type="GO" id="GO:0080146">
    <property type="term" value="F:L-cysteine desulfhydrase activity"/>
    <property type="evidence" value="ECO:0007669"/>
    <property type="project" value="TreeGrafter"/>
</dbReference>
<dbReference type="OrthoDB" id="41906at2"/>
<sequence>MKEVSLEAGNPLWSKFINIVKKEVVPALGCTEPISLALAAAIAAQKLGKSVEKIEAKVSANLMKNGMGVTVPGTCTTGLFIAAAVGAIGGDPEGKLEVLKHLTAAQVEESKQMIAQGRVQITIAEVPQILYSEAKVIHGEEWVTVSIADSHTQVIRIEENGKVVFQAEPEACPADDKEDEYSIAGIRARDIFDFATQAPLETIDFILEAATLNNSLSQEGMSGQYGLRIGATMEHHRNQGLLSDGLLTQILMRTTAASDARMGGAALPAMTNSGSGNQGISATMPVVVVAEHVKADEEALTRALMLSHMMAIYIHDKLPKLSALCAVTTASMGSAAGMAWLMKGDFKTVSMAISNMIGDVAGLICDGASNSCAMKVSTSVMSGYKAVLMALEGIRVTESEGIVAEDVDQSIANLGQLACQGMVQTDGQILQIMLNKQ</sequence>
<feature type="domain" description="Serine dehydratase-like alpha subunit" evidence="2">
    <location>
        <begin position="95"/>
        <end position="431"/>
    </location>
</feature>
<evidence type="ECO:0000256" key="1">
    <source>
        <dbReference type="HAMAP-Rule" id="MF_01845"/>
    </source>
</evidence>
<evidence type="ECO:0000313" key="3">
    <source>
        <dbReference type="EMBL" id="SFL34756.1"/>
    </source>
</evidence>
<organism evidence="3 4">
    <name type="scientific">Pelosinus propionicus DSM 13327</name>
    <dbReference type="NCBI Taxonomy" id="1123291"/>
    <lineage>
        <taxon>Bacteria</taxon>
        <taxon>Bacillati</taxon>
        <taxon>Bacillota</taxon>
        <taxon>Negativicutes</taxon>
        <taxon>Selenomonadales</taxon>
        <taxon>Sporomusaceae</taxon>
        <taxon>Pelosinus</taxon>
    </lineage>
</organism>
<comment type="similarity">
    <text evidence="1">Belongs to the UPF0597 family.</text>
</comment>
<dbReference type="AlphaFoldDB" id="A0A1I4H019"/>
<dbReference type="STRING" id="1123291.SAMN04490355_100224"/>
<evidence type="ECO:0000259" key="2">
    <source>
        <dbReference type="Pfam" id="PF03313"/>
    </source>
</evidence>
<protein>
    <recommendedName>
        <fullName evidence="1">UPF0597 protein SAMN04490355_100224</fullName>
    </recommendedName>
</protein>
<name>A0A1I4H019_9FIRM</name>
<dbReference type="EMBL" id="FOTS01000002">
    <property type="protein sequence ID" value="SFL34756.1"/>
    <property type="molecule type" value="Genomic_DNA"/>
</dbReference>
<dbReference type="PIRSF" id="PIRSF006054">
    <property type="entry name" value="UCP006054"/>
    <property type="match status" value="1"/>
</dbReference>